<comment type="caution">
    <text evidence="1">The sequence shown here is derived from an EMBL/GenBank/DDBJ whole genome shotgun (WGS) entry which is preliminary data.</text>
</comment>
<gene>
    <name evidence="1" type="ORF">Plil01_000820900</name>
</gene>
<proteinExistence type="predicted"/>
<accession>A0A9W6TUR8</accession>
<name>A0A9W6TUR8_9STRA</name>
<keyword evidence="2" id="KW-1185">Reference proteome</keyword>
<dbReference type="EMBL" id="BSXW01000390">
    <property type="protein sequence ID" value="GMF20927.1"/>
    <property type="molecule type" value="Genomic_DNA"/>
</dbReference>
<evidence type="ECO:0000313" key="2">
    <source>
        <dbReference type="Proteomes" id="UP001165083"/>
    </source>
</evidence>
<dbReference type="AlphaFoldDB" id="A0A9W6TUR8"/>
<protein>
    <submittedName>
        <fullName evidence="1">Unnamed protein product</fullName>
    </submittedName>
</protein>
<sequence length="85" mass="9421">MSWSTDLKAHDSKCSCQAVLVDLLPAMMEDGGLRDPQPTGEFEEASTPKLQERMDKATQDQVRYYTTVALPSRVIHGAVLLRNGN</sequence>
<dbReference type="OrthoDB" id="18679at2759"/>
<dbReference type="Proteomes" id="UP001165083">
    <property type="component" value="Unassembled WGS sequence"/>
</dbReference>
<reference evidence="1" key="1">
    <citation type="submission" date="2023-04" db="EMBL/GenBank/DDBJ databases">
        <title>Phytophthora lilii NBRC 32176.</title>
        <authorList>
            <person name="Ichikawa N."/>
            <person name="Sato H."/>
            <person name="Tonouchi N."/>
        </authorList>
    </citation>
    <scope>NUCLEOTIDE SEQUENCE</scope>
    <source>
        <strain evidence="1">NBRC 32176</strain>
    </source>
</reference>
<evidence type="ECO:0000313" key="1">
    <source>
        <dbReference type="EMBL" id="GMF20927.1"/>
    </source>
</evidence>
<organism evidence="1 2">
    <name type="scientific">Phytophthora lilii</name>
    <dbReference type="NCBI Taxonomy" id="2077276"/>
    <lineage>
        <taxon>Eukaryota</taxon>
        <taxon>Sar</taxon>
        <taxon>Stramenopiles</taxon>
        <taxon>Oomycota</taxon>
        <taxon>Peronosporomycetes</taxon>
        <taxon>Peronosporales</taxon>
        <taxon>Peronosporaceae</taxon>
        <taxon>Phytophthora</taxon>
    </lineage>
</organism>